<comment type="caution">
    <text evidence="3">The sequence shown here is derived from an EMBL/GenBank/DDBJ whole genome shotgun (WGS) entry which is preliminary data.</text>
</comment>
<organism evidence="3 4">
    <name type="scientific">Streptomyces xinghaiensis</name>
    <dbReference type="NCBI Taxonomy" id="1038928"/>
    <lineage>
        <taxon>Bacteria</taxon>
        <taxon>Bacillati</taxon>
        <taxon>Actinomycetota</taxon>
        <taxon>Actinomycetes</taxon>
        <taxon>Kitasatosporales</taxon>
        <taxon>Streptomycetaceae</taxon>
        <taxon>Streptomyces</taxon>
    </lineage>
</organism>
<evidence type="ECO:0000256" key="1">
    <source>
        <dbReference type="ARBA" id="ARBA00022801"/>
    </source>
</evidence>
<dbReference type="Gene3D" id="3.40.50.1820">
    <property type="entry name" value="alpha/beta hydrolase"/>
    <property type="match status" value="1"/>
</dbReference>
<dbReference type="PRINTS" id="PR00412">
    <property type="entry name" value="EPOXHYDRLASE"/>
</dbReference>
<dbReference type="EMBL" id="JNAD02000004">
    <property type="protein sequence ID" value="RKM96705.1"/>
    <property type="molecule type" value="Genomic_DNA"/>
</dbReference>
<dbReference type="RefSeq" id="WP_043468485.1">
    <property type="nucleotide sequence ID" value="NZ_CP134822.1"/>
</dbReference>
<dbReference type="GO" id="GO:0016787">
    <property type="term" value="F:hydrolase activity"/>
    <property type="evidence" value="ECO:0007669"/>
    <property type="project" value="UniProtKB-KW"/>
</dbReference>
<dbReference type="SUPFAM" id="SSF53474">
    <property type="entry name" value="alpha/beta-Hydrolases"/>
    <property type="match status" value="1"/>
</dbReference>
<accession>A0A3R7FGM5</accession>
<name>A0A3R7FGM5_9ACTN</name>
<dbReference type="InterPro" id="IPR000073">
    <property type="entry name" value="AB_hydrolase_1"/>
</dbReference>
<sequence>MSGQVRIPTSRGVFDAITAGPEDGRPVLLLHGFPQTGLVWERQIAALADRGFRVAAPDQRGYSPGARPEDPADYAMDALVADVVAITGELGWPVFDLVGHDWGGAVAWWTADAHPDRLRTLTVVSTPHPGALASTLRTDPDQRARSRYMTEWRDPATERRMLADGARELRALYGDAVPADRVEEYVRHLSPPGALTGALNWYRGGRPGHAIGTTGVPTLYVWGTEDTAFGPAAAEETGSRVEGPYRFERLPGVSHWVPEEVPGVLNRLLLEHLRAHPGD</sequence>
<proteinExistence type="predicted"/>
<evidence type="ECO:0000313" key="4">
    <source>
        <dbReference type="Proteomes" id="UP000028058"/>
    </source>
</evidence>
<reference evidence="3 4" key="1">
    <citation type="journal article" date="2014" name="Genome Announc.">
        <title>Draft Genome Sequence of Streptomyces fradiae ATCC 19609, a Strain Highly Sensitive to Antibiotics.</title>
        <authorList>
            <person name="Bekker O.B."/>
            <person name="Klimina K.M."/>
            <person name="Vatlin A.A."/>
            <person name="Zakharevich N.V."/>
            <person name="Kasianov A.S."/>
            <person name="Danilenko V.N."/>
        </authorList>
    </citation>
    <scope>NUCLEOTIDE SEQUENCE [LARGE SCALE GENOMIC DNA]</scope>
    <source>
        <strain evidence="3 4">ATCC 19609</strain>
    </source>
</reference>
<keyword evidence="4" id="KW-1185">Reference proteome</keyword>
<dbReference type="Proteomes" id="UP000028058">
    <property type="component" value="Unassembled WGS sequence"/>
</dbReference>
<feature type="domain" description="AB hydrolase-1" evidence="2">
    <location>
        <begin position="26"/>
        <end position="260"/>
    </location>
</feature>
<dbReference type="InterPro" id="IPR029058">
    <property type="entry name" value="AB_hydrolase_fold"/>
</dbReference>
<evidence type="ECO:0000259" key="2">
    <source>
        <dbReference type="Pfam" id="PF00561"/>
    </source>
</evidence>
<evidence type="ECO:0000313" key="3">
    <source>
        <dbReference type="EMBL" id="RKM96705.1"/>
    </source>
</evidence>
<dbReference type="PANTHER" id="PTHR43329">
    <property type="entry name" value="EPOXIDE HYDROLASE"/>
    <property type="match status" value="1"/>
</dbReference>
<protein>
    <submittedName>
        <fullName evidence="3">Alpha/beta hydrolase</fullName>
    </submittedName>
</protein>
<dbReference type="PRINTS" id="PR00111">
    <property type="entry name" value="ABHYDROLASE"/>
</dbReference>
<dbReference type="Pfam" id="PF00561">
    <property type="entry name" value="Abhydrolase_1"/>
    <property type="match status" value="1"/>
</dbReference>
<dbReference type="OrthoDB" id="2987348at2"/>
<dbReference type="InterPro" id="IPR000639">
    <property type="entry name" value="Epox_hydrolase-like"/>
</dbReference>
<dbReference type="AlphaFoldDB" id="A0A3R7FGM5"/>
<gene>
    <name evidence="3" type="ORF">SFRA_011830</name>
</gene>
<keyword evidence="1 3" id="KW-0378">Hydrolase</keyword>